<proteinExistence type="predicted"/>
<organism evidence="1 2">
    <name type="scientific">Rhizophagus clarus</name>
    <dbReference type="NCBI Taxonomy" id="94130"/>
    <lineage>
        <taxon>Eukaryota</taxon>
        <taxon>Fungi</taxon>
        <taxon>Fungi incertae sedis</taxon>
        <taxon>Mucoromycota</taxon>
        <taxon>Glomeromycotina</taxon>
        <taxon>Glomeromycetes</taxon>
        <taxon>Glomerales</taxon>
        <taxon>Glomeraceae</taxon>
        <taxon>Rhizophagus</taxon>
    </lineage>
</organism>
<protein>
    <submittedName>
        <fullName evidence="1">Uncharacterized protein</fullName>
    </submittedName>
</protein>
<comment type="caution">
    <text evidence="1">The sequence shown here is derived from an EMBL/GenBank/DDBJ whole genome shotgun (WGS) entry which is preliminary data.</text>
</comment>
<gene>
    <name evidence="1" type="ORF">RclHR1_06950007</name>
</gene>
<dbReference type="EMBL" id="BEXD01004087">
    <property type="protein sequence ID" value="GBC06601.1"/>
    <property type="molecule type" value="Genomic_DNA"/>
</dbReference>
<accession>A0A2Z6RWA9</accession>
<dbReference type="AlphaFoldDB" id="A0A2Z6RWA9"/>
<keyword evidence="2" id="KW-1185">Reference proteome</keyword>
<name>A0A2Z6RWA9_9GLOM</name>
<reference evidence="1 2" key="1">
    <citation type="submission" date="2017-11" db="EMBL/GenBank/DDBJ databases">
        <title>The genome of Rhizophagus clarus HR1 reveals common genetic basis of auxotrophy among arbuscular mycorrhizal fungi.</title>
        <authorList>
            <person name="Kobayashi Y."/>
        </authorList>
    </citation>
    <scope>NUCLEOTIDE SEQUENCE [LARGE SCALE GENOMIC DNA]</scope>
    <source>
        <strain evidence="1 2">HR1</strain>
    </source>
</reference>
<dbReference type="Proteomes" id="UP000247702">
    <property type="component" value="Unassembled WGS sequence"/>
</dbReference>
<sequence length="89" mass="9754">MDDGRSIKVGSVDSALRVLSEQTTLASVGNSEGPYRSGLYYGEMIISSEDSLIIKKKPGIIRQSTFQHDPVYDIHSKKCGGCSEKIQMD</sequence>
<evidence type="ECO:0000313" key="2">
    <source>
        <dbReference type="Proteomes" id="UP000247702"/>
    </source>
</evidence>
<evidence type="ECO:0000313" key="1">
    <source>
        <dbReference type="EMBL" id="GBC06601.1"/>
    </source>
</evidence>